<evidence type="ECO:0000313" key="10">
    <source>
        <dbReference type="Proteomes" id="UP000186132"/>
    </source>
</evidence>
<dbReference type="Pfam" id="PF00005">
    <property type="entry name" value="ABC_tran"/>
    <property type="match status" value="2"/>
</dbReference>
<comment type="subcellular location">
    <subcellularLocation>
        <location evidence="1">Cell membrane</location>
        <topology evidence="1">Peripheral membrane protein</topology>
    </subcellularLocation>
</comment>
<evidence type="ECO:0000256" key="7">
    <source>
        <dbReference type="ARBA" id="ARBA00023136"/>
    </source>
</evidence>
<evidence type="ECO:0000313" key="9">
    <source>
        <dbReference type="EMBL" id="SHG54405.1"/>
    </source>
</evidence>
<reference evidence="9 10" key="1">
    <citation type="submission" date="2016-11" db="EMBL/GenBank/DDBJ databases">
        <authorList>
            <person name="Jaros S."/>
            <person name="Januszkiewicz K."/>
            <person name="Wedrychowicz H."/>
        </authorList>
    </citation>
    <scope>NUCLEOTIDE SEQUENCE [LARGE SCALE GENOMIC DNA]</scope>
    <source>
        <strain evidence="9 10">DSM 45627</strain>
    </source>
</reference>
<dbReference type="EMBL" id="FQVU01000003">
    <property type="protein sequence ID" value="SHG54405.1"/>
    <property type="molecule type" value="Genomic_DNA"/>
</dbReference>
<keyword evidence="5" id="KW-0547">Nucleotide-binding</keyword>
<evidence type="ECO:0000259" key="8">
    <source>
        <dbReference type="PROSITE" id="PS50893"/>
    </source>
</evidence>
<sequence>MTVEAPAGRDEPAGTDAVLAIRGLRIAFPAGGGPREVVHGVDLDVTAGRVTALVGESGSGKSVTALSVLRLLDPAVRVDGAVRFAGTDLMHADAATLRRVRGAGVGMVFQEPMGAWNPVQTVGVQLAEALRAHESAERPATGERVRELLAGVGLEDPARIAGSFPHQLSGGQLQRAMVAMATSAGPAVVIADEPTTALDVTVQAGVLDLFRSLAAAGTGILLITHDMGVVADLADEVVVLRSGTVVERGSVADVLTAPREEYTRTLLAAVPRLGSIPGQSLTKRPAPVARLRDVTVDYGVGRVRLGRRAGTPVRAVDGVDLELPAGRTVGLVGESGSGKSTLGRVLAGLLRPDGGQVVVGEVDLRTATGSRLRRVQREIGIVFQDPGSSLNPKHPVGRSIAEPLRLASWSKADAAARVDELLGAVDLDPGFAHRYPHQLSGGQRQRIAIARSLALRPRLLVADEPTSALDVSVQATILALLRRLQDELGFACLFITHDLAVVGAVAHEVAVMRDGRIVEFGTAQDVLVTASDEYTEELLAAAPVADPVEQARRRAVRLARHG</sequence>
<dbReference type="PROSITE" id="PS00211">
    <property type="entry name" value="ABC_TRANSPORTER_1"/>
    <property type="match status" value="2"/>
</dbReference>
<dbReference type="Proteomes" id="UP000186132">
    <property type="component" value="Unassembled WGS sequence"/>
</dbReference>
<dbReference type="CDD" id="cd03257">
    <property type="entry name" value="ABC_NikE_OppD_transporters"/>
    <property type="match status" value="2"/>
</dbReference>
<dbReference type="SMART" id="SM00382">
    <property type="entry name" value="AAA"/>
    <property type="match status" value="2"/>
</dbReference>
<dbReference type="GO" id="GO:0005886">
    <property type="term" value="C:plasma membrane"/>
    <property type="evidence" value="ECO:0007669"/>
    <property type="project" value="UniProtKB-SubCell"/>
</dbReference>
<evidence type="ECO:0000256" key="5">
    <source>
        <dbReference type="ARBA" id="ARBA00022741"/>
    </source>
</evidence>
<dbReference type="NCBIfam" id="NF008453">
    <property type="entry name" value="PRK11308.1"/>
    <property type="match status" value="2"/>
</dbReference>
<accession>A0A1M5KNU0</accession>
<dbReference type="STRING" id="1206085.SAMN05443575_2214"/>
<dbReference type="GO" id="GO:0005524">
    <property type="term" value="F:ATP binding"/>
    <property type="evidence" value="ECO:0007669"/>
    <property type="project" value="UniProtKB-KW"/>
</dbReference>
<dbReference type="InterPro" id="IPR017871">
    <property type="entry name" value="ABC_transporter-like_CS"/>
</dbReference>
<dbReference type="RefSeq" id="WP_073390071.1">
    <property type="nucleotide sequence ID" value="NZ_FQVU01000003.1"/>
</dbReference>
<evidence type="ECO:0000256" key="6">
    <source>
        <dbReference type="ARBA" id="ARBA00022840"/>
    </source>
</evidence>
<evidence type="ECO:0000256" key="1">
    <source>
        <dbReference type="ARBA" id="ARBA00004202"/>
    </source>
</evidence>
<evidence type="ECO:0000256" key="4">
    <source>
        <dbReference type="ARBA" id="ARBA00022475"/>
    </source>
</evidence>
<dbReference type="AlphaFoldDB" id="A0A1M5KNU0"/>
<evidence type="ECO:0000256" key="2">
    <source>
        <dbReference type="ARBA" id="ARBA00005417"/>
    </source>
</evidence>
<dbReference type="Gene3D" id="3.40.50.300">
    <property type="entry name" value="P-loop containing nucleotide triphosphate hydrolases"/>
    <property type="match status" value="2"/>
</dbReference>
<dbReference type="PANTHER" id="PTHR43297:SF2">
    <property type="entry name" value="DIPEPTIDE TRANSPORT ATP-BINDING PROTEIN DPPD"/>
    <property type="match status" value="1"/>
</dbReference>
<keyword evidence="6 9" id="KW-0067">ATP-binding</keyword>
<keyword evidence="10" id="KW-1185">Reference proteome</keyword>
<dbReference type="InterPro" id="IPR003593">
    <property type="entry name" value="AAA+_ATPase"/>
</dbReference>
<feature type="domain" description="ABC transporter" evidence="8">
    <location>
        <begin position="21"/>
        <end position="267"/>
    </location>
</feature>
<keyword evidence="3" id="KW-0813">Transport</keyword>
<name>A0A1M5KNU0_9ACTN</name>
<dbReference type="NCBIfam" id="NF007739">
    <property type="entry name" value="PRK10419.1"/>
    <property type="match status" value="2"/>
</dbReference>
<dbReference type="PANTHER" id="PTHR43297">
    <property type="entry name" value="OLIGOPEPTIDE TRANSPORT ATP-BINDING PROTEIN APPD"/>
    <property type="match status" value="1"/>
</dbReference>
<dbReference type="SUPFAM" id="SSF52540">
    <property type="entry name" value="P-loop containing nucleoside triphosphate hydrolases"/>
    <property type="match status" value="2"/>
</dbReference>
<keyword evidence="4" id="KW-1003">Cell membrane</keyword>
<comment type="similarity">
    <text evidence="2">Belongs to the ABC transporter superfamily.</text>
</comment>
<dbReference type="InterPro" id="IPR003439">
    <property type="entry name" value="ABC_transporter-like_ATP-bd"/>
</dbReference>
<organism evidence="9 10">
    <name type="scientific">Jatrophihabitans endophyticus</name>
    <dbReference type="NCBI Taxonomy" id="1206085"/>
    <lineage>
        <taxon>Bacteria</taxon>
        <taxon>Bacillati</taxon>
        <taxon>Actinomycetota</taxon>
        <taxon>Actinomycetes</taxon>
        <taxon>Jatrophihabitantales</taxon>
        <taxon>Jatrophihabitantaceae</taxon>
        <taxon>Jatrophihabitans</taxon>
    </lineage>
</organism>
<dbReference type="InterPro" id="IPR050388">
    <property type="entry name" value="ABC_Ni/Peptide_Import"/>
</dbReference>
<dbReference type="GO" id="GO:0016887">
    <property type="term" value="F:ATP hydrolysis activity"/>
    <property type="evidence" value="ECO:0007669"/>
    <property type="project" value="InterPro"/>
</dbReference>
<feature type="domain" description="ABC transporter" evidence="8">
    <location>
        <begin position="289"/>
        <end position="539"/>
    </location>
</feature>
<protein>
    <submittedName>
        <fullName evidence="9">Peptide/nickel transport system ATP-binding protein</fullName>
    </submittedName>
</protein>
<dbReference type="GO" id="GO:0015833">
    <property type="term" value="P:peptide transport"/>
    <property type="evidence" value="ECO:0007669"/>
    <property type="project" value="InterPro"/>
</dbReference>
<keyword evidence="7" id="KW-0472">Membrane</keyword>
<dbReference type="InterPro" id="IPR013563">
    <property type="entry name" value="Oligopep_ABC_C"/>
</dbReference>
<dbReference type="InterPro" id="IPR027417">
    <property type="entry name" value="P-loop_NTPase"/>
</dbReference>
<proteinExistence type="inferred from homology"/>
<evidence type="ECO:0000256" key="3">
    <source>
        <dbReference type="ARBA" id="ARBA00022448"/>
    </source>
</evidence>
<gene>
    <name evidence="9" type="ORF">SAMN05443575_2214</name>
</gene>
<dbReference type="PROSITE" id="PS50893">
    <property type="entry name" value="ABC_TRANSPORTER_2"/>
    <property type="match status" value="2"/>
</dbReference>
<dbReference type="Pfam" id="PF08352">
    <property type="entry name" value="oligo_HPY"/>
    <property type="match status" value="1"/>
</dbReference>